<name>A0ABP7N2Z3_9GAMM</name>
<organism evidence="1 2">
    <name type="scientific">Litoribacillus peritrichatus</name>
    <dbReference type="NCBI Taxonomy" id="718191"/>
    <lineage>
        <taxon>Bacteria</taxon>
        <taxon>Pseudomonadati</taxon>
        <taxon>Pseudomonadota</taxon>
        <taxon>Gammaproteobacteria</taxon>
        <taxon>Oceanospirillales</taxon>
        <taxon>Oceanospirillaceae</taxon>
        <taxon>Litoribacillus</taxon>
    </lineage>
</organism>
<evidence type="ECO:0000313" key="1">
    <source>
        <dbReference type="EMBL" id="GAA3935239.1"/>
    </source>
</evidence>
<proteinExistence type="predicted"/>
<dbReference type="RefSeq" id="WP_344799867.1">
    <property type="nucleotide sequence ID" value="NZ_BAABBN010000012.1"/>
</dbReference>
<keyword evidence="2" id="KW-1185">Reference proteome</keyword>
<reference evidence="2" key="1">
    <citation type="journal article" date="2019" name="Int. J. Syst. Evol. Microbiol.">
        <title>The Global Catalogue of Microorganisms (GCM) 10K type strain sequencing project: providing services to taxonomists for standard genome sequencing and annotation.</title>
        <authorList>
            <consortium name="The Broad Institute Genomics Platform"/>
            <consortium name="The Broad Institute Genome Sequencing Center for Infectious Disease"/>
            <person name="Wu L."/>
            <person name="Ma J."/>
        </authorList>
    </citation>
    <scope>NUCLEOTIDE SEQUENCE [LARGE SCALE GENOMIC DNA]</scope>
    <source>
        <strain evidence="2">JCM 17551</strain>
    </source>
</reference>
<comment type="caution">
    <text evidence="1">The sequence shown here is derived from an EMBL/GenBank/DDBJ whole genome shotgun (WGS) entry which is preliminary data.</text>
</comment>
<sequence>MSKIEFSKDEKAIIVRKLQMYFNEELDQDLGQFDAEFLLDFFSEEVGAYYYNRGLYDARSVLEDKLETITEAIYEIEKPASFVK</sequence>
<dbReference type="InterPro" id="IPR018680">
    <property type="entry name" value="DUF2164"/>
</dbReference>
<protein>
    <submittedName>
        <fullName evidence="1">DUF2164 domain-containing protein</fullName>
    </submittedName>
</protein>
<dbReference type="Proteomes" id="UP001501565">
    <property type="component" value="Unassembled WGS sequence"/>
</dbReference>
<accession>A0ABP7N2Z3</accession>
<evidence type="ECO:0000313" key="2">
    <source>
        <dbReference type="Proteomes" id="UP001501565"/>
    </source>
</evidence>
<dbReference type="EMBL" id="BAABBN010000012">
    <property type="protein sequence ID" value="GAA3935239.1"/>
    <property type="molecule type" value="Genomic_DNA"/>
</dbReference>
<dbReference type="Pfam" id="PF09932">
    <property type="entry name" value="DUF2164"/>
    <property type="match status" value="1"/>
</dbReference>
<gene>
    <name evidence="1" type="ORF">GCM10022277_34720</name>
</gene>